<gene>
    <name evidence="7 8" type="primary">LOC106743628</name>
</gene>
<dbReference type="RefSeq" id="XP_014473135.1">
    <property type="nucleotide sequence ID" value="XM_014617649.1"/>
</dbReference>
<dbReference type="InterPro" id="IPR020472">
    <property type="entry name" value="WD40_PAC1"/>
</dbReference>
<dbReference type="SUPFAM" id="SSF50978">
    <property type="entry name" value="WD40 repeat-like"/>
    <property type="match status" value="1"/>
</dbReference>
<proteinExistence type="predicted"/>
<dbReference type="OrthoDB" id="270624at2759"/>
<dbReference type="Gene3D" id="2.130.10.10">
    <property type="entry name" value="YVTN repeat-like/Quinoprotein amine dehydrogenase"/>
    <property type="match status" value="2"/>
</dbReference>
<feature type="region of interest" description="Disordered" evidence="5">
    <location>
        <begin position="47"/>
        <end position="66"/>
    </location>
</feature>
<dbReference type="PANTHER" id="PTHR14091">
    <property type="entry name" value="PERIODIC TRYPTOPHAN PROTEIN 1"/>
    <property type="match status" value="1"/>
</dbReference>
<evidence type="ECO:0000313" key="6">
    <source>
        <dbReference type="Proteomes" id="UP000515204"/>
    </source>
</evidence>
<feature type="compositionally biased region" description="Acidic residues" evidence="5">
    <location>
        <begin position="47"/>
        <end position="56"/>
    </location>
</feature>
<dbReference type="Proteomes" id="UP000515204">
    <property type="component" value="Unplaced"/>
</dbReference>
<dbReference type="GO" id="GO:0005634">
    <property type="term" value="C:nucleus"/>
    <property type="evidence" value="ECO:0007669"/>
    <property type="project" value="TreeGrafter"/>
</dbReference>
<evidence type="ECO:0000256" key="3">
    <source>
        <dbReference type="ARBA" id="ARBA00022737"/>
    </source>
</evidence>
<keyword evidence="1" id="KW-0597">Phosphoprotein</keyword>
<dbReference type="GO" id="GO:0006364">
    <property type="term" value="P:rRNA processing"/>
    <property type="evidence" value="ECO:0007669"/>
    <property type="project" value="InterPro"/>
</dbReference>
<evidence type="ECO:0000256" key="2">
    <source>
        <dbReference type="ARBA" id="ARBA00022574"/>
    </source>
</evidence>
<keyword evidence="2 4" id="KW-0853">WD repeat</keyword>
<dbReference type="SMART" id="SM00320">
    <property type="entry name" value="WD40"/>
    <property type="match status" value="4"/>
</dbReference>
<protein>
    <submittedName>
        <fullName evidence="7 8">Periodic tryptophan protein 1 homolog</fullName>
    </submittedName>
</protein>
<dbReference type="Pfam" id="PF00400">
    <property type="entry name" value="WD40"/>
    <property type="match status" value="3"/>
</dbReference>
<dbReference type="PROSITE" id="PS50082">
    <property type="entry name" value="WD_REPEATS_2"/>
    <property type="match status" value="2"/>
</dbReference>
<evidence type="ECO:0000256" key="4">
    <source>
        <dbReference type="PROSITE-ProRule" id="PRU00221"/>
    </source>
</evidence>
<dbReference type="InterPro" id="IPR036322">
    <property type="entry name" value="WD40_repeat_dom_sf"/>
</dbReference>
<evidence type="ECO:0000313" key="8">
    <source>
        <dbReference type="RefSeq" id="XP_014473135.1"/>
    </source>
</evidence>
<dbReference type="InterPro" id="IPR019775">
    <property type="entry name" value="WD40_repeat_CS"/>
</dbReference>
<dbReference type="KEGG" id="dqu:106743628"/>
<dbReference type="RefSeq" id="XP_014473134.1">
    <property type="nucleotide sequence ID" value="XM_014617648.1"/>
</dbReference>
<dbReference type="AlphaFoldDB" id="A0A6P3X4A9"/>
<feature type="compositionally biased region" description="Basic and acidic residues" evidence="5">
    <location>
        <begin position="57"/>
        <end position="66"/>
    </location>
</feature>
<dbReference type="PROSITE" id="PS50294">
    <property type="entry name" value="WD_REPEATS_REGION"/>
    <property type="match status" value="1"/>
</dbReference>
<dbReference type="InterPro" id="IPR001680">
    <property type="entry name" value="WD40_rpt"/>
</dbReference>
<evidence type="ECO:0000256" key="1">
    <source>
        <dbReference type="ARBA" id="ARBA00022553"/>
    </source>
</evidence>
<feature type="repeat" description="WD" evidence="4">
    <location>
        <begin position="351"/>
        <end position="385"/>
    </location>
</feature>
<dbReference type="PROSITE" id="PS00678">
    <property type="entry name" value="WD_REPEATS_1"/>
    <property type="match status" value="2"/>
</dbReference>
<accession>A0A6P3X4A9</accession>
<sequence>MEDIQCPSVLVCSTIWVKRGVAAANPQEILLKPADFENIIEQAQADIETDDSDEEVDSSKKESDTLREYSLSNGDEYNFNNYDNESGDVHCHIGNIASFDVDGRDPLVTNDDDDSDKEDDIIKSDDNLLLIALANKDVATLEVHVYNEAEGSFYCHHDIPISSYPVCMEWLSYDPEDPKPGNLCAIGNMSPIIEVWDLDMLNSVEPIFKLGRKPKKKKGQKRVGHKDGVLSLAWNQNYTHVLASGSVDKTVLLWDLENCKPVTKLDSFSEEVASLKWHPQETHRLLTGCLDKTVRLFDCKEKTIVRKWEVPTAVEKVLWNQYDTNYCIASLTKGFITYFDVRANKSVWEIKAHDEGDVSCLALSASCPGLLVSSSDDGLMKVWDIIDHEPTLVWQQEIPSVVVCIAANPDNGFLFGICRTKARSEKSAEVLDFSMIPDVRNRFADRVALHSSATGIKQSEATKVAEKMEDMEIDE</sequence>
<dbReference type="InterPro" id="IPR044285">
    <property type="entry name" value="PWP1"/>
</dbReference>
<evidence type="ECO:0000256" key="5">
    <source>
        <dbReference type="SAM" id="MobiDB-lite"/>
    </source>
</evidence>
<feature type="repeat" description="WD" evidence="4">
    <location>
        <begin position="222"/>
        <end position="264"/>
    </location>
</feature>
<evidence type="ECO:0000313" key="7">
    <source>
        <dbReference type="RefSeq" id="XP_014473134.1"/>
    </source>
</evidence>
<dbReference type="GeneID" id="106743628"/>
<reference evidence="7 8" key="1">
    <citation type="submission" date="2025-04" db="UniProtKB">
        <authorList>
            <consortium name="RefSeq"/>
        </authorList>
    </citation>
    <scope>IDENTIFICATION</scope>
</reference>
<keyword evidence="3" id="KW-0677">Repeat</keyword>
<name>A0A6P3X4A9_DINQU</name>
<dbReference type="InterPro" id="IPR015943">
    <property type="entry name" value="WD40/YVTN_repeat-like_dom_sf"/>
</dbReference>
<organism evidence="6 8">
    <name type="scientific">Dinoponera quadriceps</name>
    <name type="common">South American ant</name>
    <dbReference type="NCBI Taxonomy" id="609295"/>
    <lineage>
        <taxon>Eukaryota</taxon>
        <taxon>Metazoa</taxon>
        <taxon>Ecdysozoa</taxon>
        <taxon>Arthropoda</taxon>
        <taxon>Hexapoda</taxon>
        <taxon>Insecta</taxon>
        <taxon>Pterygota</taxon>
        <taxon>Neoptera</taxon>
        <taxon>Endopterygota</taxon>
        <taxon>Hymenoptera</taxon>
        <taxon>Apocrita</taxon>
        <taxon>Aculeata</taxon>
        <taxon>Formicoidea</taxon>
        <taxon>Formicidae</taxon>
        <taxon>Ponerinae</taxon>
        <taxon>Ponerini</taxon>
        <taxon>Dinoponera</taxon>
    </lineage>
</organism>
<dbReference type="CTD" id="36150"/>
<keyword evidence="6" id="KW-1185">Reference proteome</keyword>
<dbReference type="PRINTS" id="PR00320">
    <property type="entry name" value="GPROTEINBRPT"/>
</dbReference>
<dbReference type="PANTHER" id="PTHR14091:SF0">
    <property type="entry name" value="PERIODIC TRYPTOPHAN PROTEIN 1 HOMOLOG"/>
    <property type="match status" value="1"/>
</dbReference>